<protein>
    <submittedName>
        <fullName evidence="2">Uncharacterized protein isoform X1</fullName>
    </submittedName>
</protein>
<evidence type="ECO:0000313" key="2">
    <source>
        <dbReference type="RefSeq" id="XP_073802378.1"/>
    </source>
</evidence>
<proteinExistence type="predicted"/>
<keyword evidence="1" id="KW-1185">Reference proteome</keyword>
<organism evidence="1 2">
    <name type="scientific">Danio rerio</name>
    <name type="common">Zebrafish</name>
    <name type="synonym">Brachydanio rerio</name>
    <dbReference type="NCBI Taxonomy" id="7955"/>
    <lineage>
        <taxon>Eukaryota</taxon>
        <taxon>Metazoa</taxon>
        <taxon>Chordata</taxon>
        <taxon>Craniata</taxon>
        <taxon>Vertebrata</taxon>
        <taxon>Euteleostomi</taxon>
        <taxon>Actinopterygii</taxon>
        <taxon>Neopterygii</taxon>
        <taxon>Teleostei</taxon>
        <taxon>Ostariophysi</taxon>
        <taxon>Cypriniformes</taxon>
        <taxon>Danionidae</taxon>
        <taxon>Danioninae</taxon>
        <taxon>Danio</taxon>
    </lineage>
</organism>
<name>A0AC58J7C0_DANRE</name>
<reference evidence="2" key="1">
    <citation type="submission" date="2025-08" db="UniProtKB">
        <authorList>
            <consortium name="RefSeq"/>
        </authorList>
    </citation>
    <scope>IDENTIFICATION</scope>
    <source>
        <strain evidence="2">Tuebingen</strain>
        <tissue evidence="2">Fibroblasts and whole tissue</tissue>
    </source>
</reference>
<evidence type="ECO:0000313" key="1">
    <source>
        <dbReference type="Proteomes" id="UP000000437"/>
    </source>
</evidence>
<sequence length="89" mass="9821">MISVWILSSLILSYTFGRPIFNNTSSGIHMEGFFNVTERNFTEYNKTNQIRSSSCLLPTCSLSNLGSSLQIGDEIAGDLVRDPMGIGKK</sequence>
<dbReference type="Proteomes" id="UP000000437">
    <property type="component" value="Chromosome 4"/>
</dbReference>
<dbReference type="RefSeq" id="XP_073802378.1">
    <property type="nucleotide sequence ID" value="XM_073946277.1"/>
</dbReference>
<gene>
    <name evidence="2" type="primary">zgc:193726</name>
    <name evidence="2" type="synonym">zgc:193727</name>
</gene>
<accession>A0AC58J7C0</accession>